<dbReference type="InParanoid" id="A0A165GVI1"/>
<reference evidence="2 3" key="1">
    <citation type="journal article" date="2016" name="Mol. Biol. Evol.">
        <title>Comparative Genomics of Early-Diverging Mushroom-Forming Fungi Provides Insights into the Origins of Lignocellulose Decay Capabilities.</title>
        <authorList>
            <person name="Nagy L.G."/>
            <person name="Riley R."/>
            <person name="Tritt A."/>
            <person name="Adam C."/>
            <person name="Daum C."/>
            <person name="Floudas D."/>
            <person name="Sun H."/>
            <person name="Yadav J.S."/>
            <person name="Pangilinan J."/>
            <person name="Larsson K.H."/>
            <person name="Matsuura K."/>
            <person name="Barry K."/>
            <person name="Labutti K."/>
            <person name="Kuo R."/>
            <person name="Ohm R.A."/>
            <person name="Bhattacharya S.S."/>
            <person name="Shirouzu T."/>
            <person name="Yoshinaga Y."/>
            <person name="Martin F.M."/>
            <person name="Grigoriev I.V."/>
            <person name="Hibbett D.S."/>
        </authorList>
    </citation>
    <scope>NUCLEOTIDE SEQUENCE [LARGE SCALE GENOMIC DNA]</scope>
    <source>
        <strain evidence="2 3">HHB12029</strain>
    </source>
</reference>
<evidence type="ECO:0008006" key="4">
    <source>
        <dbReference type="Google" id="ProtNLM"/>
    </source>
</evidence>
<feature type="compositionally biased region" description="Low complexity" evidence="1">
    <location>
        <begin position="280"/>
        <end position="299"/>
    </location>
</feature>
<dbReference type="Proteomes" id="UP000077266">
    <property type="component" value="Unassembled WGS sequence"/>
</dbReference>
<feature type="compositionally biased region" description="Basic and acidic residues" evidence="1">
    <location>
        <begin position="250"/>
        <end position="267"/>
    </location>
</feature>
<dbReference type="EMBL" id="KV426035">
    <property type="protein sequence ID" value="KZV91071.1"/>
    <property type="molecule type" value="Genomic_DNA"/>
</dbReference>
<feature type="region of interest" description="Disordered" evidence="1">
    <location>
        <begin position="1"/>
        <end position="216"/>
    </location>
</feature>
<evidence type="ECO:0000313" key="3">
    <source>
        <dbReference type="Proteomes" id="UP000077266"/>
    </source>
</evidence>
<protein>
    <recommendedName>
        <fullName evidence="4">Mso1 N-terminal domain-containing protein</fullName>
    </recommendedName>
</protein>
<feature type="compositionally biased region" description="Low complexity" evidence="1">
    <location>
        <begin position="12"/>
        <end position="23"/>
    </location>
</feature>
<sequence length="406" mass="44768">MSLRTHRAGGLPSNPRSRSPNPSQGRDNYSGYNDPPDALFSSSRSSSRSAQGLPGSVRPERSTRRPQQPPQDDYGSQGRASSEYGARGNDRYGRGDDRYGRDDRYGGNDNRYPQQSSSSRTGSAYDQQSSAGYDDRPNSTSTSSSASSLLDRMKQRGVSSARTSIDDDPPPPTKAATSLRTRSKLQQQQQYREPSPEYEPSNEPVPSGEGSSIWGRMVAATTSLRVNVSTAISNVTREDGEETPPGQESRLTRAMKEYYLRKARDPNDLPTWLFEPAERTVSSKPSNISSTTTSSSRSRPSARDEPPPPTQSRGLRDIYERAQQQQQAPLARSPTLAQRDGVDSRAASRLKALREAKRSAVGATREYDQYYRSDQQQQYEPEPEPEPRRPARVGLPSRPGGGGGRM</sequence>
<gene>
    <name evidence="2" type="ORF">EXIGLDRAFT_719703</name>
</gene>
<feature type="compositionally biased region" description="Basic and acidic residues" evidence="1">
    <location>
        <begin position="88"/>
        <end position="106"/>
    </location>
</feature>
<evidence type="ECO:0000256" key="1">
    <source>
        <dbReference type="SAM" id="MobiDB-lite"/>
    </source>
</evidence>
<feature type="region of interest" description="Disordered" evidence="1">
    <location>
        <begin position="232"/>
        <end position="406"/>
    </location>
</feature>
<dbReference type="AlphaFoldDB" id="A0A165GVI1"/>
<evidence type="ECO:0000313" key="2">
    <source>
        <dbReference type="EMBL" id="KZV91071.1"/>
    </source>
</evidence>
<feature type="compositionally biased region" description="Polar residues" evidence="1">
    <location>
        <begin position="113"/>
        <end position="131"/>
    </location>
</feature>
<feature type="compositionally biased region" description="Low complexity" evidence="1">
    <location>
        <begin position="139"/>
        <end position="148"/>
    </location>
</feature>
<accession>A0A165GVI1</accession>
<feature type="compositionally biased region" description="Low complexity" evidence="1">
    <location>
        <begin position="186"/>
        <end position="207"/>
    </location>
</feature>
<proteinExistence type="predicted"/>
<name>A0A165GVI1_EXIGL</name>
<dbReference type="OrthoDB" id="2683368at2759"/>
<keyword evidence="3" id="KW-1185">Reference proteome</keyword>
<organism evidence="2 3">
    <name type="scientific">Exidia glandulosa HHB12029</name>
    <dbReference type="NCBI Taxonomy" id="1314781"/>
    <lineage>
        <taxon>Eukaryota</taxon>
        <taxon>Fungi</taxon>
        <taxon>Dikarya</taxon>
        <taxon>Basidiomycota</taxon>
        <taxon>Agaricomycotina</taxon>
        <taxon>Agaricomycetes</taxon>
        <taxon>Auriculariales</taxon>
        <taxon>Exidiaceae</taxon>
        <taxon>Exidia</taxon>
    </lineage>
</organism>